<dbReference type="InterPro" id="IPR055259">
    <property type="entry name" value="YkvP/CgeB_Glyco_trans-like"/>
</dbReference>
<organism evidence="2">
    <name type="scientific">marine sediment metagenome</name>
    <dbReference type="NCBI Taxonomy" id="412755"/>
    <lineage>
        <taxon>unclassified sequences</taxon>
        <taxon>metagenomes</taxon>
        <taxon>ecological metagenomes</taxon>
    </lineage>
</organism>
<name>A0A0F9RZ44_9ZZZZ</name>
<dbReference type="Gene3D" id="3.40.50.2000">
    <property type="entry name" value="Glycogen Phosphorylase B"/>
    <property type="match status" value="1"/>
</dbReference>
<proteinExistence type="predicted"/>
<dbReference type="AlphaFoldDB" id="A0A0F9RZ44"/>
<dbReference type="SUPFAM" id="SSF53756">
    <property type="entry name" value="UDP-Glycosyltransferase/glycogen phosphorylase"/>
    <property type="match status" value="1"/>
</dbReference>
<reference evidence="2" key="1">
    <citation type="journal article" date="2015" name="Nature">
        <title>Complex archaea that bridge the gap between prokaryotes and eukaryotes.</title>
        <authorList>
            <person name="Spang A."/>
            <person name="Saw J.H."/>
            <person name="Jorgensen S.L."/>
            <person name="Zaremba-Niedzwiedzka K."/>
            <person name="Martijn J."/>
            <person name="Lind A.E."/>
            <person name="van Eijk R."/>
            <person name="Schleper C."/>
            <person name="Guy L."/>
            <person name="Ettema T.J."/>
        </authorList>
    </citation>
    <scope>NUCLEOTIDE SEQUENCE</scope>
</reference>
<comment type="caution">
    <text evidence="2">The sequence shown here is derived from an EMBL/GenBank/DDBJ whole genome shotgun (WGS) entry which is preliminary data.</text>
</comment>
<gene>
    <name evidence="2" type="ORF">LCGC14_0519310</name>
</gene>
<dbReference type="Pfam" id="PF13524">
    <property type="entry name" value="Glyco_trans_1_2"/>
    <property type="match status" value="1"/>
</dbReference>
<evidence type="ECO:0000259" key="1">
    <source>
        <dbReference type="Pfam" id="PF13524"/>
    </source>
</evidence>
<feature type="domain" description="Spore protein YkvP/CgeB glycosyl transferase-like" evidence="1">
    <location>
        <begin position="179"/>
        <end position="331"/>
    </location>
</feature>
<dbReference type="EMBL" id="LAZR01000649">
    <property type="protein sequence ID" value="KKN61715.1"/>
    <property type="molecule type" value="Genomic_DNA"/>
</dbReference>
<accession>A0A0F9RZ44</accession>
<sequence>MKILFVWPAAEFSVADVARGYRLALTKAGHDVADYRLSRRFMYHVRALGEKKAQDMGLVARLASENVLLEAIRNQVDLVIIVAALYFHPDGIWFLARCALPTAVIFTESPYCDDRQAKFAQVYPEMICATNERTSAARYGWTYLRPAYDADIHKPVAADPEQACDVLMIGTGWKERIRLLEGVDWTGIKLRLLGFWQAAGFLGKDSPLLPFVVDKAISNLDVPRYYASAKICLNSHRAGDGAESVNPRVVEAAACGAFQLSDARAEMREMFQWGGSWPPMAPVIPTFDDSESLETLIREYLAADERRRCHAAQARKCVQGETFDVRVATLMEAFERRRESVAV</sequence>
<protein>
    <recommendedName>
        <fullName evidence="1">Spore protein YkvP/CgeB glycosyl transferase-like domain-containing protein</fullName>
    </recommendedName>
</protein>
<evidence type="ECO:0000313" key="2">
    <source>
        <dbReference type="EMBL" id="KKN61715.1"/>
    </source>
</evidence>